<dbReference type="CDD" id="cd02066">
    <property type="entry name" value="GRX_family"/>
    <property type="match status" value="1"/>
</dbReference>
<accession>A0A2S9YI12</accession>
<dbReference type="InterPro" id="IPR036249">
    <property type="entry name" value="Thioredoxin-like_sf"/>
</dbReference>
<proteinExistence type="predicted"/>
<dbReference type="Pfam" id="PF00462">
    <property type="entry name" value="Glutaredoxin"/>
    <property type="match status" value="1"/>
</dbReference>
<dbReference type="SUPFAM" id="SSF52833">
    <property type="entry name" value="Thioredoxin-like"/>
    <property type="match status" value="1"/>
</dbReference>
<evidence type="ECO:0000313" key="2">
    <source>
        <dbReference type="EMBL" id="PRQ04757.1"/>
    </source>
</evidence>
<evidence type="ECO:0000259" key="1">
    <source>
        <dbReference type="Pfam" id="PF00462"/>
    </source>
</evidence>
<dbReference type="EMBL" id="PVNK01000025">
    <property type="protein sequence ID" value="PRQ04757.1"/>
    <property type="molecule type" value="Genomic_DNA"/>
</dbReference>
<protein>
    <submittedName>
        <fullName evidence="2">Glutaredoxin-4</fullName>
    </submittedName>
</protein>
<dbReference type="InterPro" id="IPR002109">
    <property type="entry name" value="Glutaredoxin"/>
</dbReference>
<keyword evidence="3" id="KW-1185">Reference proteome</keyword>
<dbReference type="OrthoDB" id="7867335at2"/>
<dbReference type="Gene3D" id="3.40.30.10">
    <property type="entry name" value="Glutaredoxin"/>
    <property type="match status" value="1"/>
</dbReference>
<organism evidence="2 3">
    <name type="scientific">Enhygromyxa salina</name>
    <dbReference type="NCBI Taxonomy" id="215803"/>
    <lineage>
        <taxon>Bacteria</taxon>
        <taxon>Pseudomonadati</taxon>
        <taxon>Myxococcota</taxon>
        <taxon>Polyangia</taxon>
        <taxon>Nannocystales</taxon>
        <taxon>Nannocystaceae</taxon>
        <taxon>Enhygromyxa</taxon>
    </lineage>
</organism>
<feature type="domain" description="Glutaredoxin" evidence="1">
    <location>
        <begin position="53"/>
        <end position="106"/>
    </location>
</feature>
<comment type="caution">
    <text evidence="2">The sequence shown here is derived from an EMBL/GenBank/DDBJ whole genome shotgun (WGS) entry which is preliminary data.</text>
</comment>
<dbReference type="Proteomes" id="UP000237968">
    <property type="component" value="Unassembled WGS sequence"/>
</dbReference>
<dbReference type="RefSeq" id="WP_106389985.1">
    <property type="nucleotide sequence ID" value="NZ_PVNK01000025.1"/>
</dbReference>
<gene>
    <name evidence="2" type="ORF">ENSA5_05220</name>
</gene>
<evidence type="ECO:0000313" key="3">
    <source>
        <dbReference type="Proteomes" id="UP000237968"/>
    </source>
</evidence>
<sequence length="127" mass="13917">MTGPSDPRPLLSDADKTEHVRATMAGFHPDVVAEVRAAVEGSALVVVGMARNPFVKKTRKALAAAGLEFTYLEYGSYTKQWKRRLAIKMWSGWPTFPQVFVRGTLIGGNQELQEALADGSLRERLAG</sequence>
<dbReference type="AlphaFoldDB" id="A0A2S9YI12"/>
<dbReference type="PROSITE" id="PS51354">
    <property type="entry name" value="GLUTAREDOXIN_2"/>
    <property type="match status" value="1"/>
</dbReference>
<name>A0A2S9YI12_9BACT</name>
<reference evidence="2 3" key="1">
    <citation type="submission" date="2018-03" db="EMBL/GenBank/DDBJ databases">
        <title>Draft Genome Sequences of the Obligatory Marine Myxobacteria Enhygromyxa salina SWB005.</title>
        <authorList>
            <person name="Poehlein A."/>
            <person name="Moghaddam J.A."/>
            <person name="Harms H."/>
            <person name="Alanjari M."/>
            <person name="Koenig G.M."/>
            <person name="Daniel R."/>
            <person name="Schaeberle T.F."/>
        </authorList>
    </citation>
    <scope>NUCLEOTIDE SEQUENCE [LARGE SCALE GENOMIC DNA]</scope>
    <source>
        <strain evidence="2 3">SWB005</strain>
    </source>
</reference>